<dbReference type="InterPro" id="IPR010096">
    <property type="entry name" value="NADH-Q_OxRdtase_suN/2"/>
</dbReference>
<dbReference type="GO" id="GO:0016655">
    <property type="term" value="F:oxidoreductase activity, acting on NAD(P)H, quinone or similar compound as acceptor"/>
    <property type="evidence" value="ECO:0007669"/>
    <property type="project" value="UniProtKB-UniRule"/>
</dbReference>
<evidence type="ECO:0000256" key="11">
    <source>
        <dbReference type="ARBA" id="ARBA00023027"/>
    </source>
</evidence>
<reference evidence="19" key="1">
    <citation type="journal article" date="2018" name="Mol. Phylogenet. Evol.">
        <title>Contrasting patterns of diversification between Amazonian and Atlantic forest clades of Neotropical lianas (Amphilophium, Bignonieae) inferred from plastid genomic data.</title>
        <authorList>
            <person name="Thode V.A."/>
            <person name="Sanmartin I."/>
            <person name="Lohmann L.G."/>
        </authorList>
    </citation>
    <scope>NUCLEOTIDE SEQUENCE</scope>
</reference>
<evidence type="ECO:0000256" key="16">
    <source>
        <dbReference type="HAMAP-Rule" id="MF_00445"/>
    </source>
</evidence>
<dbReference type="GeneID" id="40510573"/>
<dbReference type="EC" id="7.1.1.-" evidence="16"/>
<keyword evidence="12 16" id="KW-0793">Thylakoid</keyword>
<evidence type="ECO:0000313" key="20">
    <source>
        <dbReference type="EMBL" id="QCT82989.1"/>
    </source>
</evidence>
<reference evidence="20" key="2">
    <citation type="journal article" date="2019" name="Front. Plant Sci.">
        <title>Comparative chloroplast genomics at low taxonomic levels: A case study using Amphilophium (Bignonieae, Bignoniaceae).</title>
        <authorList>
            <person name="Thode V.A."/>
            <person name="Lohmann L.G."/>
        </authorList>
    </citation>
    <scope>NUCLEOTIDE SEQUENCE</scope>
</reference>
<comment type="function">
    <text evidence="16">NDH shuttles electrons from NAD(P)H:plastoquinone, via FMN and iron-sulfur (Fe-S) centers, to quinones in the photosynthetic chain and possibly in a chloroplast respiratory chain. The immediate electron acceptor for the enzyme in this species is believed to be plastoquinone. Couples the redox reaction to proton translocation, and thus conserves the redox energy in a proton gradient.</text>
</comment>
<dbReference type="EMBL" id="MG749265">
    <property type="protein sequence ID" value="QBA67567.1"/>
    <property type="molecule type" value="Genomic_DNA"/>
</dbReference>
<feature type="domain" description="NADH:quinone oxidoreductase/Mrp antiporter transmembrane" evidence="17">
    <location>
        <begin position="146"/>
        <end position="443"/>
    </location>
</feature>
<dbReference type="EMBL" id="MK415799">
    <property type="protein sequence ID" value="QCT82989.1"/>
    <property type="molecule type" value="Genomic_DNA"/>
</dbReference>
<dbReference type="GeneID" id="40510512"/>
<keyword evidence="11 16" id="KW-0520">NAD</keyword>
<keyword evidence="9 16" id="KW-1278">Translocase</keyword>
<comment type="similarity">
    <text evidence="16">Belongs to the complex I subunit 2 family.</text>
</comment>
<dbReference type="PRINTS" id="PR01434">
    <property type="entry name" value="NADHDHGNASE5"/>
</dbReference>
<evidence type="ECO:0000256" key="6">
    <source>
        <dbReference type="ARBA" id="ARBA00022719"/>
    </source>
</evidence>
<evidence type="ECO:0000256" key="5">
    <source>
        <dbReference type="ARBA" id="ARBA00022692"/>
    </source>
</evidence>
<dbReference type="PANTHER" id="PTHR22773">
    <property type="entry name" value="NADH DEHYDROGENASE"/>
    <property type="match status" value="1"/>
</dbReference>
<evidence type="ECO:0000256" key="4">
    <source>
        <dbReference type="ARBA" id="ARBA00022640"/>
    </source>
</evidence>
<dbReference type="HAMAP" id="MF_00445">
    <property type="entry name" value="NDH1_NuoN_1"/>
    <property type="match status" value="1"/>
</dbReference>
<keyword evidence="13 16" id="KW-0472">Membrane</keyword>
<feature type="transmembrane region" description="Helical" evidence="16">
    <location>
        <begin position="427"/>
        <end position="448"/>
    </location>
</feature>
<evidence type="ECO:0000256" key="12">
    <source>
        <dbReference type="ARBA" id="ARBA00023078"/>
    </source>
</evidence>
<feature type="transmembrane region" description="Helical" evidence="16">
    <location>
        <begin position="59"/>
        <end position="79"/>
    </location>
</feature>
<feature type="transmembrane region" description="Helical" evidence="16">
    <location>
        <begin position="22"/>
        <end position="47"/>
    </location>
</feature>
<proteinExistence type="inferred from homology"/>
<dbReference type="InterPro" id="IPR045693">
    <property type="entry name" value="Ndh2_N"/>
</dbReference>
<dbReference type="EMBL" id="MK415799">
    <property type="protein sequence ID" value="QCT82990.1"/>
    <property type="molecule type" value="Genomic_DNA"/>
</dbReference>
<evidence type="ECO:0000313" key="19">
    <source>
        <dbReference type="EMBL" id="QBA67567.1"/>
    </source>
</evidence>
<keyword evidence="8 16" id="KW-0618">Plastoquinone</keyword>
<dbReference type="GO" id="GO:0042773">
    <property type="term" value="P:ATP synthesis coupled electron transport"/>
    <property type="evidence" value="ECO:0007669"/>
    <property type="project" value="InterPro"/>
</dbReference>
<evidence type="ECO:0000259" key="18">
    <source>
        <dbReference type="Pfam" id="PF19530"/>
    </source>
</evidence>
<feature type="transmembrane region" description="Helical" evidence="16">
    <location>
        <begin position="348"/>
        <end position="372"/>
    </location>
</feature>
<comment type="subunit">
    <text evidence="16">NDH is composed of at least 16 different subunits, 5 of which are encoded in the nucleus.</text>
</comment>
<dbReference type="RefSeq" id="YP_009661787.1">
    <property type="nucleotide sequence ID" value="NC_042920.1"/>
</dbReference>
<feature type="transmembrane region" description="Helical" evidence="16">
    <location>
        <begin position="480"/>
        <end position="505"/>
    </location>
</feature>
<evidence type="ECO:0000256" key="1">
    <source>
        <dbReference type="ARBA" id="ARBA00004141"/>
    </source>
</evidence>
<dbReference type="NCBIfam" id="TIGR01770">
    <property type="entry name" value="NDH_I_N"/>
    <property type="match status" value="1"/>
</dbReference>
<keyword evidence="7 16" id="KW-0521">NADP</keyword>
<feature type="domain" description="NAD(P)H-quinone oxidoreductase subunit 2 N-terminal" evidence="18">
    <location>
        <begin position="18"/>
        <end position="117"/>
    </location>
</feature>
<feature type="transmembrane region" description="Helical" evidence="16">
    <location>
        <begin position="296"/>
        <end position="316"/>
    </location>
</feature>
<feature type="transmembrane region" description="Helical" evidence="16">
    <location>
        <begin position="99"/>
        <end position="119"/>
    </location>
</feature>
<accession>A0A411EFA1</accession>
<keyword evidence="6 16" id="KW-0874">Quinone</keyword>
<keyword evidence="5 16" id="KW-0812">Transmembrane</keyword>
<feature type="transmembrane region" description="Helical" evidence="16">
    <location>
        <begin position="126"/>
        <end position="143"/>
    </location>
</feature>
<evidence type="ECO:0000256" key="13">
    <source>
        <dbReference type="ARBA" id="ARBA00023136"/>
    </source>
</evidence>
<dbReference type="GO" id="GO:0048038">
    <property type="term" value="F:quinone binding"/>
    <property type="evidence" value="ECO:0007669"/>
    <property type="project" value="UniProtKB-KW"/>
</dbReference>
<dbReference type="InterPro" id="IPR001750">
    <property type="entry name" value="ND/Mrp_TM"/>
</dbReference>
<evidence type="ECO:0000256" key="8">
    <source>
        <dbReference type="ARBA" id="ARBA00022957"/>
    </source>
</evidence>
<organism evidence="19">
    <name type="scientific">Anemopaegma prostratum</name>
    <dbReference type="NCBI Taxonomy" id="2358327"/>
    <lineage>
        <taxon>Eukaryota</taxon>
        <taxon>Viridiplantae</taxon>
        <taxon>Streptophyta</taxon>
        <taxon>Embryophyta</taxon>
        <taxon>Tracheophyta</taxon>
        <taxon>Spermatophyta</taxon>
        <taxon>Magnoliopsida</taxon>
        <taxon>eudicotyledons</taxon>
        <taxon>Gunneridae</taxon>
        <taxon>Pentapetalae</taxon>
        <taxon>asterids</taxon>
        <taxon>lamiids</taxon>
        <taxon>Lamiales</taxon>
        <taxon>Bignoniaceae</taxon>
        <taxon>Bignonieae</taxon>
        <taxon>Anemopaegma</taxon>
    </lineage>
</organism>
<comment type="catalytic activity">
    <reaction evidence="15 16">
        <text>a plastoquinone + NADH + (n+1) H(+)(in) = a plastoquinol + NAD(+) + n H(+)(out)</text>
        <dbReference type="Rhea" id="RHEA:42608"/>
        <dbReference type="Rhea" id="RHEA-COMP:9561"/>
        <dbReference type="Rhea" id="RHEA-COMP:9562"/>
        <dbReference type="ChEBI" id="CHEBI:15378"/>
        <dbReference type="ChEBI" id="CHEBI:17757"/>
        <dbReference type="ChEBI" id="CHEBI:57540"/>
        <dbReference type="ChEBI" id="CHEBI:57945"/>
        <dbReference type="ChEBI" id="CHEBI:62192"/>
    </reaction>
</comment>
<comment type="subcellular location">
    <subcellularLocation>
        <location evidence="1">Membrane</location>
        <topology evidence="1">Multi-pass membrane protein</topology>
    </subcellularLocation>
    <subcellularLocation>
        <location evidence="16">Plastid</location>
        <location evidence="16">Chloroplast thylakoid membrane</location>
        <topology evidence="16">Multi-pass membrane protein</topology>
    </subcellularLocation>
</comment>
<evidence type="ECO:0000256" key="15">
    <source>
        <dbReference type="ARBA" id="ARBA00048026"/>
    </source>
</evidence>
<keyword evidence="3 19" id="KW-0150">Chloroplast</keyword>
<geneLocation type="chloroplast" evidence="19"/>
<dbReference type="RefSeq" id="YP_009661804.1">
    <property type="nucleotide sequence ID" value="NC_042920.1"/>
</dbReference>
<evidence type="ECO:0000256" key="14">
    <source>
        <dbReference type="ARBA" id="ARBA00047726"/>
    </source>
</evidence>
<gene>
    <name evidence="16 19" type="primary">ndhB</name>
</gene>
<dbReference type="Pfam" id="PF00361">
    <property type="entry name" value="Proton_antipo_M"/>
    <property type="match status" value="1"/>
</dbReference>
<name>A0A411EFA1_9LAMI</name>
<protein>
    <recommendedName>
        <fullName evidence="16">NAD(P)H-quinone oxidoreductase subunit 2, chloroplastic</fullName>
        <ecNumber evidence="16">7.1.1.-</ecNumber>
    </recommendedName>
    <alternativeName>
        <fullName evidence="16">NAD(P)H dehydrogenase, subunit 2</fullName>
    </alternativeName>
    <alternativeName>
        <fullName evidence="16">NADH-plastoquinone oxidoreductase subunit 2</fullName>
    </alternativeName>
</protein>
<feature type="transmembrane region" description="Helical" evidence="16">
    <location>
        <begin position="181"/>
        <end position="203"/>
    </location>
</feature>
<dbReference type="Pfam" id="PF19530">
    <property type="entry name" value="Ndh2_N"/>
    <property type="match status" value="1"/>
</dbReference>
<dbReference type="AlphaFoldDB" id="A0A411EFA1"/>
<dbReference type="NCBIfam" id="NF002701">
    <property type="entry name" value="PRK02504.1"/>
    <property type="match status" value="1"/>
</dbReference>
<evidence type="ECO:0000256" key="9">
    <source>
        <dbReference type="ARBA" id="ARBA00022967"/>
    </source>
</evidence>
<evidence type="ECO:0000256" key="3">
    <source>
        <dbReference type="ARBA" id="ARBA00022528"/>
    </source>
</evidence>
<evidence type="ECO:0000259" key="17">
    <source>
        <dbReference type="Pfam" id="PF00361"/>
    </source>
</evidence>
<dbReference type="GO" id="GO:0008137">
    <property type="term" value="F:NADH dehydrogenase (ubiquinone) activity"/>
    <property type="evidence" value="ECO:0007669"/>
    <property type="project" value="InterPro"/>
</dbReference>
<keyword evidence="10 16" id="KW-1133">Transmembrane helix</keyword>
<keyword evidence="4 19" id="KW-0934">Plastid</keyword>
<feature type="transmembrane region" description="Helical" evidence="16">
    <location>
        <begin position="223"/>
        <end position="244"/>
    </location>
</feature>
<feature type="transmembrane region" description="Helical" evidence="16">
    <location>
        <begin position="323"/>
        <end position="342"/>
    </location>
</feature>
<dbReference type="GO" id="GO:0019684">
    <property type="term" value="P:photosynthesis, light reaction"/>
    <property type="evidence" value="ECO:0007669"/>
    <property type="project" value="UniProtKB-UniRule"/>
</dbReference>
<evidence type="ECO:0000256" key="7">
    <source>
        <dbReference type="ARBA" id="ARBA00022857"/>
    </source>
</evidence>
<evidence type="ECO:0000256" key="2">
    <source>
        <dbReference type="ARBA" id="ARBA00022448"/>
    </source>
</evidence>
<sequence length="510" mass="56638">MIWHVQNENFILDSTRIFMKAFHLLLFDGSLIFPECILIFGLILLLMIDSTSDQKDIPWLYFISSTSLVMSITALLFRWREEPMISFSGNFQTNNFNEIFQFLILLCSTLCIPLSVEYIECTEMAITEFLLFVLTATLGGMFLCGANDLITIFVAPECFSLCSYLLSGYTKKDVRSNEATMKYLLMGGASSSILVHGFSWLYGLSGGEVELQEIVNGLINTQMYNSPGISIALIFITVGIGFKLSPAPSHQWTPDVYEGSPTPVVAFLSVTSKVAASASATRIFDIPFYFSSNEWHLLLEILAILSMILGNIIAITQTSMKRMLAYSSIGQIGYVIIGIIVGDSNDGYASMITYMLFYISMNLGTFACIVLFGLRTGTDNIRDYAGLYTKDPFLALSLALCLLSLGGLPPLAGFFGKLYLFWCGWQAGLYSLVLIGLLTSVLSIYYYLKIIKLLMNGRNQEITPHVRNYRRSPLRSNNSIELSMIVCVIASTIPGISMNPIIAIAQDTLF</sequence>
<keyword evidence="2 16" id="KW-0813">Transport</keyword>
<dbReference type="GO" id="GO:0009535">
    <property type="term" value="C:chloroplast thylakoid membrane"/>
    <property type="evidence" value="ECO:0007669"/>
    <property type="project" value="UniProtKB-SubCell"/>
</dbReference>
<comment type="catalytic activity">
    <reaction evidence="14 16">
        <text>a plastoquinone + NADPH + (n+1) H(+)(in) = a plastoquinol + NADP(+) + n H(+)(out)</text>
        <dbReference type="Rhea" id="RHEA:42612"/>
        <dbReference type="Rhea" id="RHEA-COMP:9561"/>
        <dbReference type="Rhea" id="RHEA-COMP:9562"/>
        <dbReference type="ChEBI" id="CHEBI:15378"/>
        <dbReference type="ChEBI" id="CHEBI:17757"/>
        <dbReference type="ChEBI" id="CHEBI:57783"/>
        <dbReference type="ChEBI" id="CHEBI:58349"/>
        <dbReference type="ChEBI" id="CHEBI:62192"/>
    </reaction>
</comment>
<feature type="transmembrane region" description="Helical" evidence="16">
    <location>
        <begin position="393"/>
        <end position="415"/>
    </location>
</feature>
<evidence type="ECO:0000256" key="10">
    <source>
        <dbReference type="ARBA" id="ARBA00022989"/>
    </source>
</evidence>